<dbReference type="InterPro" id="IPR003342">
    <property type="entry name" value="ArnT-like_N"/>
</dbReference>
<feature type="compositionally biased region" description="Basic and acidic residues" evidence="16">
    <location>
        <begin position="791"/>
        <end position="820"/>
    </location>
</feature>
<dbReference type="EC" id="2.4.1.109" evidence="4 15"/>
<comment type="subcellular location">
    <subcellularLocation>
        <location evidence="1 15">Endoplasmic reticulum membrane</location>
        <topology evidence="1 15">Multi-pass membrane protein</topology>
    </subcellularLocation>
</comment>
<feature type="region of interest" description="Disordered" evidence="16">
    <location>
        <begin position="787"/>
        <end position="954"/>
    </location>
</feature>
<evidence type="ECO:0000259" key="17">
    <source>
        <dbReference type="PROSITE" id="PS50919"/>
    </source>
</evidence>
<dbReference type="SUPFAM" id="SSF82109">
    <property type="entry name" value="MIR domain"/>
    <property type="match status" value="1"/>
</dbReference>
<keyword evidence="12" id="KW-0325">Glycoprotein</keyword>
<evidence type="ECO:0000256" key="4">
    <source>
        <dbReference type="ARBA" id="ARBA00012839"/>
    </source>
</evidence>
<evidence type="ECO:0000256" key="13">
    <source>
        <dbReference type="ARBA" id="ARBA00045085"/>
    </source>
</evidence>
<dbReference type="InterPro" id="IPR027005">
    <property type="entry name" value="PMT-like"/>
</dbReference>
<comment type="catalytic activity">
    <reaction evidence="14 15">
        <text>a di-trans,poly-cis-dolichyl beta-D-mannosyl phosphate + L-seryl-[protein] = 3-O-(alpha-D-mannosyl)-L-seryl-[protein] + a di-trans,poly-cis-dolichyl phosphate + H(+)</text>
        <dbReference type="Rhea" id="RHEA:17377"/>
        <dbReference type="Rhea" id="RHEA-COMP:9863"/>
        <dbReference type="Rhea" id="RHEA-COMP:13546"/>
        <dbReference type="Rhea" id="RHEA-COMP:19498"/>
        <dbReference type="Rhea" id="RHEA-COMP:19501"/>
        <dbReference type="ChEBI" id="CHEBI:15378"/>
        <dbReference type="ChEBI" id="CHEBI:29999"/>
        <dbReference type="ChEBI" id="CHEBI:57683"/>
        <dbReference type="ChEBI" id="CHEBI:58211"/>
        <dbReference type="ChEBI" id="CHEBI:137321"/>
        <dbReference type="EC" id="2.4.1.109"/>
    </reaction>
</comment>
<evidence type="ECO:0000256" key="11">
    <source>
        <dbReference type="ARBA" id="ARBA00023136"/>
    </source>
</evidence>
<protein>
    <recommendedName>
        <fullName evidence="4 15">Dolichyl-phosphate-mannose--protein mannosyltransferase</fullName>
        <ecNumber evidence="4 15">2.4.1.109</ecNumber>
    </recommendedName>
</protein>
<dbReference type="PANTHER" id="PTHR10050:SF50">
    <property type="entry name" value="DOLICHYL-PHOSPHATE-MANNOSE--PROTEIN MANNOSYLTRANSFERASE 1-RELATED"/>
    <property type="match status" value="1"/>
</dbReference>
<evidence type="ECO:0000256" key="1">
    <source>
        <dbReference type="ARBA" id="ARBA00004477"/>
    </source>
</evidence>
<dbReference type="GO" id="GO:0005789">
    <property type="term" value="C:endoplasmic reticulum membrane"/>
    <property type="evidence" value="ECO:0007669"/>
    <property type="project" value="UniProtKB-SubCell"/>
</dbReference>
<comment type="function">
    <text evidence="15">Transfers mannose from Dol-P-mannose to Ser or Thr residues on proteins.</text>
</comment>
<evidence type="ECO:0000256" key="5">
    <source>
        <dbReference type="ARBA" id="ARBA00022676"/>
    </source>
</evidence>
<feature type="compositionally biased region" description="Basic and acidic residues" evidence="16">
    <location>
        <begin position="30"/>
        <end position="39"/>
    </location>
</feature>
<dbReference type="InterPro" id="IPR016093">
    <property type="entry name" value="MIR_motif"/>
</dbReference>
<dbReference type="InterPro" id="IPR032421">
    <property type="entry name" value="PMT_4TMC"/>
</dbReference>
<keyword evidence="11 15" id="KW-0472">Membrane</keyword>
<dbReference type="PANTHER" id="PTHR10050">
    <property type="entry name" value="DOLICHYL-PHOSPHATE-MANNOSE--PROTEIN MANNOSYLTRANSFERASE"/>
    <property type="match status" value="1"/>
</dbReference>
<dbReference type="InterPro" id="IPR036300">
    <property type="entry name" value="MIR_dom_sf"/>
</dbReference>
<dbReference type="Pfam" id="PF02366">
    <property type="entry name" value="PMT"/>
    <property type="match status" value="1"/>
</dbReference>
<feature type="compositionally biased region" description="Basic and acidic residues" evidence="16">
    <location>
        <begin position="901"/>
        <end position="910"/>
    </location>
</feature>
<dbReference type="AlphaFoldDB" id="A0A8H7F2U4"/>
<evidence type="ECO:0000256" key="16">
    <source>
        <dbReference type="SAM" id="MobiDB-lite"/>
    </source>
</evidence>
<evidence type="ECO:0000256" key="15">
    <source>
        <dbReference type="RuleBase" id="RU367007"/>
    </source>
</evidence>
<evidence type="ECO:0000256" key="7">
    <source>
        <dbReference type="ARBA" id="ARBA00022692"/>
    </source>
</evidence>
<feature type="transmembrane region" description="Helical" evidence="15">
    <location>
        <begin position="287"/>
        <end position="306"/>
    </location>
</feature>
<dbReference type="SMART" id="SM00472">
    <property type="entry name" value="MIR"/>
    <property type="match status" value="3"/>
</dbReference>
<gene>
    <name evidence="18" type="ORF">Agabi119p4_4258</name>
</gene>
<feature type="domain" description="MIR" evidence="17">
    <location>
        <begin position="474"/>
        <end position="530"/>
    </location>
</feature>
<evidence type="ECO:0000256" key="9">
    <source>
        <dbReference type="ARBA" id="ARBA00022824"/>
    </source>
</evidence>
<dbReference type="CDD" id="cd23283">
    <property type="entry name" value="beta-trefoil_MIR_PMT1-like"/>
    <property type="match status" value="1"/>
</dbReference>
<feature type="compositionally biased region" description="Basic and acidic residues" evidence="16">
    <location>
        <begin position="922"/>
        <end position="945"/>
    </location>
</feature>
<proteinExistence type="inferred from homology"/>
<keyword evidence="10 15" id="KW-1133">Transmembrane helix</keyword>
<dbReference type="PROSITE" id="PS50919">
    <property type="entry name" value="MIR"/>
    <property type="match status" value="3"/>
</dbReference>
<evidence type="ECO:0000256" key="8">
    <source>
        <dbReference type="ARBA" id="ARBA00022737"/>
    </source>
</evidence>
<evidence type="ECO:0000313" key="19">
    <source>
        <dbReference type="Proteomes" id="UP000629468"/>
    </source>
</evidence>
<dbReference type="Pfam" id="PF16192">
    <property type="entry name" value="PMT_4TMC"/>
    <property type="match status" value="1"/>
</dbReference>
<keyword evidence="9 15" id="KW-0256">Endoplasmic reticulum</keyword>
<dbReference type="Gene3D" id="2.80.10.50">
    <property type="match status" value="1"/>
</dbReference>
<reference evidence="18 19" key="1">
    <citation type="journal article" name="Sci. Rep.">
        <title>Telomere-to-telomere assembled and centromere annotated genomes of the two main subspecies of the button mushroom Agaricus bisporus reveal especially polymorphic chromosome ends.</title>
        <authorList>
            <person name="Sonnenberg A.S.M."/>
            <person name="Sedaghat-Telgerd N."/>
            <person name="Lavrijssen B."/>
            <person name="Ohm R.A."/>
            <person name="Hendrickx P.M."/>
            <person name="Scholtmeijer K."/>
            <person name="Baars J.J.P."/>
            <person name="van Peer A."/>
        </authorList>
    </citation>
    <scope>NUCLEOTIDE SEQUENCE [LARGE SCALE GENOMIC DNA]</scope>
    <source>
        <strain evidence="18 19">H119_p4</strain>
    </source>
</reference>
<feature type="compositionally biased region" description="Basic and acidic residues" evidence="16">
    <location>
        <begin position="864"/>
        <end position="881"/>
    </location>
</feature>
<keyword evidence="7 15" id="KW-0812">Transmembrane</keyword>
<comment type="similarity">
    <text evidence="3 15">Belongs to the glycosyltransferase 39 family.</text>
</comment>
<comment type="pathway">
    <text evidence="2 15">Protein modification; protein glycosylation.</text>
</comment>
<feature type="transmembrane region" description="Helical" evidence="15">
    <location>
        <begin position="604"/>
        <end position="625"/>
    </location>
</feature>
<feature type="transmembrane region" description="Helical" evidence="15">
    <location>
        <begin position="233"/>
        <end position="266"/>
    </location>
</feature>
<feature type="region of interest" description="Disordered" evidence="16">
    <location>
        <begin position="1"/>
        <end position="22"/>
    </location>
</feature>
<feature type="transmembrane region" description="Helical" evidence="15">
    <location>
        <begin position="116"/>
        <end position="134"/>
    </location>
</feature>
<dbReference type="Proteomes" id="UP000629468">
    <property type="component" value="Unassembled WGS sequence"/>
</dbReference>
<evidence type="ECO:0000256" key="2">
    <source>
        <dbReference type="ARBA" id="ARBA00004922"/>
    </source>
</evidence>
<comment type="caution">
    <text evidence="18">The sequence shown here is derived from an EMBL/GenBank/DDBJ whole genome shotgun (WGS) entry which is preliminary data.</text>
</comment>
<keyword evidence="5 15" id="KW-0328">Glycosyltransferase</keyword>
<dbReference type="GO" id="GO:0004169">
    <property type="term" value="F:dolichyl-phosphate-mannose-protein mannosyltransferase activity"/>
    <property type="evidence" value="ECO:0007669"/>
    <property type="project" value="UniProtKB-UniRule"/>
</dbReference>
<feature type="domain" description="MIR" evidence="17">
    <location>
        <begin position="403"/>
        <end position="464"/>
    </location>
</feature>
<comment type="catalytic activity">
    <reaction evidence="13 15">
        <text>a di-trans,poly-cis-dolichyl beta-D-mannosyl phosphate + L-threonyl-[protein] = 3-O-(alpha-D-mannosyl)-L-threonyl-[protein] + a di-trans,poly-cis-dolichyl phosphate + H(+)</text>
        <dbReference type="Rhea" id="RHEA:53396"/>
        <dbReference type="Rhea" id="RHEA-COMP:11060"/>
        <dbReference type="Rhea" id="RHEA-COMP:13547"/>
        <dbReference type="Rhea" id="RHEA-COMP:19498"/>
        <dbReference type="Rhea" id="RHEA-COMP:19501"/>
        <dbReference type="ChEBI" id="CHEBI:15378"/>
        <dbReference type="ChEBI" id="CHEBI:30013"/>
        <dbReference type="ChEBI" id="CHEBI:57683"/>
        <dbReference type="ChEBI" id="CHEBI:58211"/>
        <dbReference type="ChEBI" id="CHEBI:137323"/>
        <dbReference type="EC" id="2.4.1.109"/>
    </reaction>
</comment>
<feature type="transmembrane region" description="Helical" evidence="15">
    <location>
        <begin position="671"/>
        <end position="691"/>
    </location>
</feature>
<evidence type="ECO:0000256" key="12">
    <source>
        <dbReference type="ARBA" id="ARBA00023180"/>
    </source>
</evidence>
<feature type="domain" description="MIR" evidence="17">
    <location>
        <begin position="340"/>
        <end position="394"/>
    </location>
</feature>
<evidence type="ECO:0000256" key="14">
    <source>
        <dbReference type="ARBA" id="ARBA00045102"/>
    </source>
</evidence>
<keyword evidence="8" id="KW-0677">Repeat</keyword>
<organism evidence="18 19">
    <name type="scientific">Agaricus bisporus var. burnettii</name>
    <dbReference type="NCBI Taxonomy" id="192524"/>
    <lineage>
        <taxon>Eukaryota</taxon>
        <taxon>Fungi</taxon>
        <taxon>Dikarya</taxon>
        <taxon>Basidiomycota</taxon>
        <taxon>Agaricomycotina</taxon>
        <taxon>Agaricomycetes</taxon>
        <taxon>Agaricomycetidae</taxon>
        <taxon>Agaricales</taxon>
        <taxon>Agaricineae</taxon>
        <taxon>Agaricaceae</taxon>
        <taxon>Agaricus</taxon>
    </lineage>
</organism>
<evidence type="ECO:0000313" key="18">
    <source>
        <dbReference type="EMBL" id="KAF7775865.1"/>
    </source>
</evidence>
<feature type="transmembrane region" description="Helical" evidence="15">
    <location>
        <begin position="645"/>
        <end position="665"/>
    </location>
</feature>
<feature type="transmembrane region" description="Helical" evidence="15">
    <location>
        <begin position="200"/>
        <end position="221"/>
    </location>
</feature>
<keyword evidence="6 15" id="KW-0808">Transferase</keyword>
<feature type="transmembrane region" description="Helical" evidence="15">
    <location>
        <begin position="146"/>
        <end position="170"/>
    </location>
</feature>
<feature type="transmembrane region" description="Helical" evidence="15">
    <location>
        <begin position="698"/>
        <end position="714"/>
    </location>
</feature>
<dbReference type="UniPathway" id="UPA00378"/>
<evidence type="ECO:0000256" key="3">
    <source>
        <dbReference type="ARBA" id="ARBA00007222"/>
    </source>
</evidence>
<name>A0A8H7F2U4_AGABI</name>
<evidence type="ECO:0000256" key="10">
    <source>
        <dbReference type="ARBA" id="ARBA00022989"/>
    </source>
</evidence>
<accession>A0A8H7F2U4</accession>
<evidence type="ECO:0000256" key="6">
    <source>
        <dbReference type="ARBA" id="ARBA00022679"/>
    </source>
</evidence>
<dbReference type="EMBL" id="JABXXO010000006">
    <property type="protein sequence ID" value="KAF7775865.1"/>
    <property type="molecule type" value="Genomic_DNA"/>
</dbReference>
<sequence>MAANVRFRRPASPPPGIAYAGQTRFPQPRQHYDADEKRAAASKGFGPRRTKSYPSGGLNLTMGELKLLFLVVLIACGVRLFRLSKPHSVVFDEVHFGKFASKYIKSQYFVDVHPPLAKLLITFAGFAFGYNGHFDFKDIGKMYENVPYVAMRMVPATLGVATVPLAYLTLRALDCRATTALLASLFITFENGLVTQSRHILLDSPLIFFTALTVFFWTGFTNEDKHEPFTTNWWTWLVLSGLSLGAVVSCKWVGLFTIATIGVSTIWQLWNLLGDLRVAPRLFIRHFMARAICLIALPIIFYMLMFQIHFLILENSGDGDGFMSSEFQHTLKGRGMADTFADVSVYSTVTIRHVNTQGGYLHSHPHAYPGGSKQQQITLYPHRDHNNEWQIANATVISDYDPASLVHITPNMRVKLLHTATGKRLHSHDVRPPVSDVDFQNEVSGYGVPGYDGDANDDWIVEIDDGDSRDTESYKRLRTLRTKFRLKHPMTGCYLFSHKVKLPDWGFEQQEVTCNKNAVHDNSLWYIETSEHVNNSPNAPKVNYKLPGFFGKFFELQRVMWTTNAGLTDRHTFDSRPDSWPLLRRGINFWVKDHKQIYLMGNPMIWWSSTLAVVLYALVRGFLVLRQKRGFRDFDNTKVVKYNTLCSFLFIGWALHYFPFFLMARQLFLHHYFPALYFAILLYCSVFDLVTSTLRPRVRLYAAGILVVLAIWNFQHFAPLAYGTEWTRAQCENSKWMKTWDFSCVDFYDEYSQYHGSQGTGLKETLAVTPENGAPIVVDPLVAQAGIHQDPPNHHNQQEQGKAADLEQEHTTIDPGRPEPGRNIFAGDGENEKAKSDNIGVPSDEGDAKKEISSVNVPAPTTEIKVEGKEGLKGEKEDDRGTQSTEGEGKVTMAMAADGATEGKKTPETEKEAEEAEQGAADGKKDRPLVGPHDEAGEEAERVAEELFGDDSDE</sequence>
<feature type="region of interest" description="Disordered" evidence="16">
    <location>
        <begin position="29"/>
        <end position="48"/>
    </location>
</feature>
<dbReference type="Pfam" id="PF02815">
    <property type="entry name" value="MIR"/>
    <property type="match status" value="1"/>
</dbReference>